<organism evidence="7 8">
    <name type="scientific">Musa troglodytarum</name>
    <name type="common">fe'i banana</name>
    <dbReference type="NCBI Taxonomy" id="320322"/>
    <lineage>
        <taxon>Eukaryota</taxon>
        <taxon>Viridiplantae</taxon>
        <taxon>Streptophyta</taxon>
        <taxon>Embryophyta</taxon>
        <taxon>Tracheophyta</taxon>
        <taxon>Spermatophyta</taxon>
        <taxon>Magnoliopsida</taxon>
        <taxon>Liliopsida</taxon>
        <taxon>Zingiberales</taxon>
        <taxon>Musaceae</taxon>
        <taxon>Musa</taxon>
    </lineage>
</organism>
<comment type="subcellular location">
    <subcellularLocation>
        <location evidence="1">Membrane</location>
        <topology evidence="1">Single-pass membrane protein</topology>
    </subcellularLocation>
</comment>
<protein>
    <submittedName>
        <fullName evidence="7">SNARE domain</fullName>
    </submittedName>
</protein>
<evidence type="ECO:0000256" key="6">
    <source>
        <dbReference type="SAM" id="Phobius"/>
    </source>
</evidence>
<evidence type="ECO:0000256" key="4">
    <source>
        <dbReference type="ARBA" id="ARBA00022989"/>
    </source>
</evidence>
<keyword evidence="2" id="KW-0813">Transport</keyword>
<proteinExistence type="predicted"/>
<reference evidence="7" key="1">
    <citation type="submission" date="2022-05" db="EMBL/GenBank/DDBJ databases">
        <title>The Musa troglodytarum L. genome provides insights into the mechanism of non-climacteric behaviour and enrichment of carotenoids.</title>
        <authorList>
            <person name="Wang J."/>
        </authorList>
    </citation>
    <scope>NUCLEOTIDE SEQUENCE</scope>
    <source>
        <tissue evidence="7">Leaf</tissue>
    </source>
</reference>
<keyword evidence="3 6" id="KW-0812">Transmembrane</keyword>
<keyword evidence="5 6" id="KW-0472">Membrane</keyword>
<evidence type="ECO:0000313" key="8">
    <source>
        <dbReference type="Proteomes" id="UP001055439"/>
    </source>
</evidence>
<dbReference type="AlphaFoldDB" id="A0A9E7G0Y7"/>
<accession>A0A9E7G0Y7</accession>
<name>A0A9E7G0Y7_9LILI</name>
<keyword evidence="8" id="KW-1185">Reference proteome</keyword>
<dbReference type="EMBL" id="CP097507">
    <property type="protein sequence ID" value="URE03549.1"/>
    <property type="molecule type" value="Genomic_DNA"/>
</dbReference>
<evidence type="ECO:0000256" key="3">
    <source>
        <dbReference type="ARBA" id="ARBA00022692"/>
    </source>
</evidence>
<dbReference type="OrthoDB" id="261831at2759"/>
<sequence length="170" mass="19296">MMQRFPRIKAGGDNSATPFFAPPVLAFHTTGTAAFGYCEPSRNIRNVKKQKTDYQNNRAAQFDSIEEGGIRASSYLLMKLLSMTKINILMGCKIEFDFYYDHLGVKLTGEVHEEVEIHNHALDLMGHDIDTSSGVLSGTVDRSKMVFERKLNRRMITLVISFLVFYSYIT</sequence>
<feature type="transmembrane region" description="Helical" evidence="6">
    <location>
        <begin position="151"/>
        <end position="169"/>
    </location>
</feature>
<evidence type="ECO:0000256" key="1">
    <source>
        <dbReference type="ARBA" id="ARBA00004167"/>
    </source>
</evidence>
<dbReference type="Proteomes" id="UP001055439">
    <property type="component" value="Chromosome 5"/>
</dbReference>
<evidence type="ECO:0000256" key="5">
    <source>
        <dbReference type="ARBA" id="ARBA00023136"/>
    </source>
</evidence>
<evidence type="ECO:0000313" key="7">
    <source>
        <dbReference type="EMBL" id="URE03549.1"/>
    </source>
</evidence>
<dbReference type="PANTHER" id="PTHR12791">
    <property type="entry name" value="GOLGI SNARE BET1-RELATED"/>
    <property type="match status" value="1"/>
</dbReference>
<gene>
    <name evidence="7" type="ORF">MUK42_19981</name>
</gene>
<evidence type="ECO:0000256" key="2">
    <source>
        <dbReference type="ARBA" id="ARBA00022448"/>
    </source>
</evidence>
<dbReference type="GO" id="GO:0016020">
    <property type="term" value="C:membrane"/>
    <property type="evidence" value="ECO:0007669"/>
    <property type="project" value="UniProtKB-SubCell"/>
</dbReference>
<keyword evidence="4 6" id="KW-1133">Transmembrane helix</keyword>